<reference evidence="1 2" key="1">
    <citation type="submission" date="2019-10" db="EMBL/GenBank/DDBJ databases">
        <authorList>
            <person name="Palmer J.M."/>
        </authorList>
    </citation>
    <scope>NUCLEOTIDE SEQUENCE [LARGE SCALE GENOMIC DNA]</scope>
    <source>
        <strain evidence="1 2">TWF694</strain>
    </source>
</reference>
<keyword evidence="2" id="KW-1185">Reference proteome</keyword>
<dbReference type="Gene3D" id="3.30.710.10">
    <property type="entry name" value="Potassium Channel Kv1.1, Chain A"/>
    <property type="match status" value="1"/>
</dbReference>
<evidence type="ECO:0000313" key="1">
    <source>
        <dbReference type="EMBL" id="KAK6540925.1"/>
    </source>
</evidence>
<dbReference type="InterPro" id="IPR011333">
    <property type="entry name" value="SKP1/BTB/POZ_sf"/>
</dbReference>
<protein>
    <recommendedName>
        <fullName evidence="3">BTB domain-containing protein</fullName>
    </recommendedName>
</protein>
<dbReference type="AlphaFoldDB" id="A0AAV9XFP8"/>
<dbReference type="SUPFAM" id="SSF54695">
    <property type="entry name" value="POZ domain"/>
    <property type="match status" value="1"/>
</dbReference>
<proteinExistence type="predicted"/>
<dbReference type="EMBL" id="JAVHJO010000004">
    <property type="protein sequence ID" value="KAK6540925.1"/>
    <property type="molecule type" value="Genomic_DNA"/>
</dbReference>
<evidence type="ECO:0008006" key="3">
    <source>
        <dbReference type="Google" id="ProtNLM"/>
    </source>
</evidence>
<accession>A0AAV9XFP8</accession>
<sequence length="334" mass="38262">MDLQEAVMNLPYATDIKGSLLQAEKYEKLLFKFYQHRDDERANDYLTAVVQYLILLDEPSDMVVDFLVQFERPLRKLLDKAKVGIQLPKPKKDDIKAVEMAAGNLVFGSKKKPARKPKLYSSLNYTNEYTDLTIVAGKKDFQMVFEVHIAYLTKHCLVLGQRIQERFDPQKFWGKKVLEEPDINPIALDHVLSWVYGDPFRLPNSEKDALPLVVNCVNIAVSLNLQPLIADIVEILTKTLLHRDWSLSIIPTLGFLYTKGEITPPVRIPQKRLMALVHCFWTKNQLEAFQETLKTVTVVGSDGKPVLGYAEFFQDMSVALLAIVNRCKRPNKER</sequence>
<name>A0AAV9XFP8_9PEZI</name>
<gene>
    <name evidence="1" type="ORF">TWF694_008309</name>
</gene>
<evidence type="ECO:0000313" key="2">
    <source>
        <dbReference type="Proteomes" id="UP001365542"/>
    </source>
</evidence>
<comment type="caution">
    <text evidence="1">The sequence shown here is derived from an EMBL/GenBank/DDBJ whole genome shotgun (WGS) entry which is preliminary data.</text>
</comment>
<organism evidence="1 2">
    <name type="scientific">Orbilia ellipsospora</name>
    <dbReference type="NCBI Taxonomy" id="2528407"/>
    <lineage>
        <taxon>Eukaryota</taxon>
        <taxon>Fungi</taxon>
        <taxon>Dikarya</taxon>
        <taxon>Ascomycota</taxon>
        <taxon>Pezizomycotina</taxon>
        <taxon>Orbiliomycetes</taxon>
        <taxon>Orbiliales</taxon>
        <taxon>Orbiliaceae</taxon>
        <taxon>Orbilia</taxon>
    </lineage>
</organism>
<dbReference type="Proteomes" id="UP001365542">
    <property type="component" value="Unassembled WGS sequence"/>
</dbReference>